<gene>
    <name evidence="1" type="ORF">LSUE1_G004186</name>
</gene>
<evidence type="ECO:0000313" key="2">
    <source>
        <dbReference type="Proteomes" id="UP000469558"/>
    </source>
</evidence>
<organism evidence="1 2">
    <name type="scientific">Lachnellula suecica</name>
    <dbReference type="NCBI Taxonomy" id="602035"/>
    <lineage>
        <taxon>Eukaryota</taxon>
        <taxon>Fungi</taxon>
        <taxon>Dikarya</taxon>
        <taxon>Ascomycota</taxon>
        <taxon>Pezizomycotina</taxon>
        <taxon>Leotiomycetes</taxon>
        <taxon>Helotiales</taxon>
        <taxon>Lachnaceae</taxon>
        <taxon>Lachnellula</taxon>
    </lineage>
</organism>
<dbReference type="Proteomes" id="UP000469558">
    <property type="component" value="Unassembled WGS sequence"/>
</dbReference>
<reference evidence="1 2" key="1">
    <citation type="submission" date="2018-05" db="EMBL/GenBank/DDBJ databases">
        <title>Genome sequencing and assembly of the regulated plant pathogen Lachnellula willkommii and related sister species for the development of diagnostic species identification markers.</title>
        <authorList>
            <person name="Giroux E."/>
            <person name="Bilodeau G."/>
        </authorList>
    </citation>
    <scope>NUCLEOTIDE SEQUENCE [LARGE SCALE GENOMIC DNA]</scope>
    <source>
        <strain evidence="1 2">CBS 268.59</strain>
    </source>
</reference>
<comment type="caution">
    <text evidence="1">The sequence shown here is derived from an EMBL/GenBank/DDBJ whole genome shotgun (WGS) entry which is preliminary data.</text>
</comment>
<evidence type="ECO:0008006" key="3">
    <source>
        <dbReference type="Google" id="ProtNLM"/>
    </source>
</evidence>
<sequence>MATPLAAPTPPPAPPASPAPIVYALPDMSIQVFSQTFHVNSSILKVHSAYFRTFLDSPDKVSQSDPDSEFKYEWVTHVDSDGKNWSITAKEKALPEAQNEPFVGDEQLQIVAFTALLSALNCLPMEIQNARQLCLVTEMADYCRVLPVVSNALYSAIFGNTRFVADIPENSIALLEAALKLRNKPLFRDCFIHVLGPSNEPRCLDLENEDLKELCRAAFMQLIHDLNVLHSEILELELADCDGFATAVFNVKKSKPTSFINSDRNMIKPYYYRAIYEVVPKKPKTGTKIRDSFAKLLANKLVLDRTKYLQSEEGKYTNSFLHFELADEDFPWDDSERSW</sequence>
<dbReference type="AlphaFoldDB" id="A0A8T9C2I4"/>
<dbReference type="EMBL" id="QGMK01000830">
    <property type="protein sequence ID" value="TVY78171.1"/>
    <property type="molecule type" value="Genomic_DNA"/>
</dbReference>
<protein>
    <recommendedName>
        <fullName evidence="3">BTB domain-containing protein</fullName>
    </recommendedName>
</protein>
<proteinExistence type="predicted"/>
<accession>A0A8T9C2I4</accession>
<keyword evidence="2" id="KW-1185">Reference proteome</keyword>
<evidence type="ECO:0000313" key="1">
    <source>
        <dbReference type="EMBL" id="TVY78171.1"/>
    </source>
</evidence>
<dbReference type="OrthoDB" id="2129688at2759"/>
<name>A0A8T9C2I4_9HELO</name>